<dbReference type="Pfam" id="PF09913">
    <property type="entry name" value="DUF2142"/>
    <property type="match status" value="1"/>
</dbReference>
<feature type="transmembrane region" description="Helical" evidence="1">
    <location>
        <begin position="230"/>
        <end position="249"/>
    </location>
</feature>
<dbReference type="STRING" id="1499688.BN000_04971"/>
<feature type="transmembrane region" description="Helical" evidence="1">
    <location>
        <begin position="617"/>
        <end position="638"/>
    </location>
</feature>
<feature type="transmembrane region" description="Helical" evidence="1">
    <location>
        <begin position="590"/>
        <end position="611"/>
    </location>
</feature>
<feature type="transmembrane region" description="Helical" evidence="1">
    <location>
        <begin position="471"/>
        <end position="492"/>
    </location>
</feature>
<reference evidence="3" key="1">
    <citation type="submission" date="2015-05" db="EMBL/GenBank/DDBJ databases">
        <authorList>
            <person name="Urmite Genomes"/>
        </authorList>
    </citation>
    <scope>NUCLEOTIDE SEQUENCE [LARGE SCALE GENOMIC DNA]</scope>
    <source>
        <strain evidence="3">LF1</strain>
    </source>
</reference>
<feature type="transmembrane region" description="Helical" evidence="1">
    <location>
        <begin position="201"/>
        <end position="218"/>
    </location>
</feature>
<feature type="transmembrane region" description="Helical" evidence="1">
    <location>
        <begin position="434"/>
        <end position="459"/>
    </location>
</feature>
<keyword evidence="3" id="KW-1185">Reference proteome</keyword>
<feature type="transmembrane region" description="Helical" evidence="1">
    <location>
        <begin position="16"/>
        <end position="35"/>
    </location>
</feature>
<dbReference type="InterPro" id="IPR018674">
    <property type="entry name" value="DUF2142_membrane"/>
</dbReference>
<feature type="transmembrane region" description="Helical" evidence="1">
    <location>
        <begin position="353"/>
        <end position="374"/>
    </location>
</feature>
<keyword evidence="1" id="KW-0472">Membrane</keyword>
<organism evidence="2 3">
    <name type="scientific">Neobacillus massiliamazoniensis</name>
    <dbReference type="NCBI Taxonomy" id="1499688"/>
    <lineage>
        <taxon>Bacteria</taxon>
        <taxon>Bacillati</taxon>
        <taxon>Bacillota</taxon>
        <taxon>Bacilli</taxon>
        <taxon>Bacillales</taxon>
        <taxon>Bacillaceae</taxon>
        <taxon>Neobacillus</taxon>
    </lineage>
</organism>
<dbReference type="AlphaFoldDB" id="A0A0U1P4A6"/>
<name>A0A0U1P4A6_9BACI</name>
<evidence type="ECO:0000256" key="1">
    <source>
        <dbReference type="SAM" id="Phobius"/>
    </source>
</evidence>
<proteinExistence type="predicted"/>
<protein>
    <recommendedName>
        <fullName evidence="4">DUF2142 domain-containing protein</fullName>
    </recommendedName>
</protein>
<sequence length="675" mass="77418">MLDRIKKNIYAELKKYWFVWTIAIVVFFLFWLVIYESNGIFTTPKELEYTAAGQYYSDETIGEITDNTTVTQTFVSEKDIFSRIQIPFHIVNNNLQSRLDLELKDLGSGKVVFKQTINLSELKDGQLANFDFPKIKGAKGKKFELTIKGSGIKKGTSVTVWKSTEDHYKQGQLTINDRAVSGDLRFAILDVESKALVSKSVYALLEMLFLLLFILSVLALRRFKNEMHKAFLVTALPIGLILAIVIPPFDQLDELDHYLRSFEVSEGKFVNQVTDHSLGNYIPVSLVDTVHQVQFINGKGYQYGIVKEAFNNKLNPSERIFMRNYASSYPPTIYIPQALGMTLGRYLFNSPMMMLYLGRIFNFLAYATIVYYALKIVPIKKNLFYIMALLPMSINQASSLSGDSTLISSALLFVAYVMYLAYGKVEQIKLKHVLTAIGIGIFVGVSKVVYIPMMLLFLIIPLRKFIDRKDFVKKFLFVLAGFTIPYLLWNWLNLSNLSIPDVRIHSGVSPKGQIMFILTQPFHYLKIFIDSVINLGESKFLGMLGKQGTIYQYLAPDIVIYTYLFLMILLGLMNDESDLQLFKWRRIDKFIMVFIMLTVVVLIYTALYVGYTPIGHSIILGVQGRYFIPVAIFLFLSISNNHFMIKNKELNFFVSTIIHCCMYVFLYTYLIQINK</sequence>
<feature type="transmembrane region" description="Helical" evidence="1">
    <location>
        <begin position="650"/>
        <end position="670"/>
    </location>
</feature>
<keyword evidence="1" id="KW-1133">Transmembrane helix</keyword>
<evidence type="ECO:0000313" key="2">
    <source>
        <dbReference type="EMBL" id="CRK84912.1"/>
    </source>
</evidence>
<feature type="transmembrane region" description="Helical" evidence="1">
    <location>
        <begin position="550"/>
        <end position="570"/>
    </location>
</feature>
<evidence type="ECO:0008006" key="4">
    <source>
        <dbReference type="Google" id="ProtNLM"/>
    </source>
</evidence>
<accession>A0A0U1P4A6</accession>
<dbReference type="RefSeq" id="WP_090639365.1">
    <property type="nucleotide sequence ID" value="NZ_CVRB01000006.1"/>
</dbReference>
<dbReference type="EMBL" id="CVRB01000006">
    <property type="protein sequence ID" value="CRK84912.1"/>
    <property type="molecule type" value="Genomic_DNA"/>
</dbReference>
<gene>
    <name evidence="2" type="ORF">BN000_04971</name>
</gene>
<evidence type="ECO:0000313" key="3">
    <source>
        <dbReference type="Proteomes" id="UP000199087"/>
    </source>
</evidence>
<dbReference type="OrthoDB" id="2220917at2"/>
<keyword evidence="1" id="KW-0812">Transmembrane</keyword>
<feature type="transmembrane region" description="Helical" evidence="1">
    <location>
        <begin position="405"/>
        <end position="422"/>
    </location>
</feature>
<dbReference type="Proteomes" id="UP000199087">
    <property type="component" value="Unassembled WGS sequence"/>
</dbReference>